<proteinExistence type="predicted"/>
<dbReference type="Gene3D" id="1.10.357.10">
    <property type="entry name" value="Tetracycline Repressor, domain 2"/>
    <property type="match status" value="1"/>
</dbReference>
<feature type="DNA-binding region" description="H-T-H motif" evidence="4">
    <location>
        <begin position="23"/>
        <end position="42"/>
    </location>
</feature>
<evidence type="ECO:0000259" key="5">
    <source>
        <dbReference type="PROSITE" id="PS50977"/>
    </source>
</evidence>
<dbReference type="SUPFAM" id="SSF46689">
    <property type="entry name" value="Homeodomain-like"/>
    <property type="match status" value="1"/>
</dbReference>
<dbReference type="PANTHER" id="PTHR47506:SF1">
    <property type="entry name" value="HTH-TYPE TRANSCRIPTIONAL REGULATOR YJDC"/>
    <property type="match status" value="1"/>
</dbReference>
<evidence type="ECO:0000313" key="6">
    <source>
        <dbReference type="EMBL" id="QJX77076.1"/>
    </source>
</evidence>
<name>A0A6M6DUH4_PRIMG</name>
<protein>
    <submittedName>
        <fullName evidence="6">TetR family transcriptional regulator</fullName>
    </submittedName>
</protein>
<dbReference type="GO" id="GO:0003677">
    <property type="term" value="F:DNA binding"/>
    <property type="evidence" value="ECO:0007669"/>
    <property type="project" value="UniProtKB-UniRule"/>
</dbReference>
<dbReference type="AlphaFoldDB" id="A0A6M6DUH4"/>
<dbReference type="Pfam" id="PF00440">
    <property type="entry name" value="TetR_N"/>
    <property type="match status" value="1"/>
</dbReference>
<keyword evidence="2 4" id="KW-0238">DNA-binding</keyword>
<dbReference type="InterPro" id="IPR001647">
    <property type="entry name" value="HTH_TetR"/>
</dbReference>
<dbReference type="Proteomes" id="UP000501076">
    <property type="component" value="Chromosome"/>
</dbReference>
<gene>
    <name evidence="6" type="ORF">FDZ14_13020</name>
</gene>
<dbReference type="PROSITE" id="PS50977">
    <property type="entry name" value="HTH_TETR_2"/>
    <property type="match status" value="1"/>
</dbReference>
<evidence type="ECO:0000256" key="1">
    <source>
        <dbReference type="ARBA" id="ARBA00023015"/>
    </source>
</evidence>
<evidence type="ECO:0000256" key="3">
    <source>
        <dbReference type="ARBA" id="ARBA00023163"/>
    </source>
</evidence>
<organism evidence="6 7">
    <name type="scientific">Priestia megaterium</name>
    <name type="common">Bacillus megaterium</name>
    <dbReference type="NCBI Taxonomy" id="1404"/>
    <lineage>
        <taxon>Bacteria</taxon>
        <taxon>Bacillati</taxon>
        <taxon>Bacillota</taxon>
        <taxon>Bacilli</taxon>
        <taxon>Bacillales</taxon>
        <taxon>Bacillaceae</taxon>
        <taxon>Priestia</taxon>
    </lineage>
</organism>
<keyword evidence="3" id="KW-0804">Transcription</keyword>
<dbReference type="InterPro" id="IPR009057">
    <property type="entry name" value="Homeodomain-like_sf"/>
</dbReference>
<reference evidence="6 7" key="1">
    <citation type="submission" date="2019-10" db="EMBL/GenBank/DDBJ databases">
        <title>Complete genome sequences for adaption low water activity.</title>
        <authorList>
            <person name="Zhao L."/>
            <person name="Zhong J."/>
        </authorList>
    </citation>
    <scope>NUCLEOTIDE SEQUENCE [LARGE SCALE GENOMIC DNA]</scope>
    <source>
        <strain evidence="6 7">FDU301</strain>
    </source>
</reference>
<evidence type="ECO:0000313" key="7">
    <source>
        <dbReference type="Proteomes" id="UP000501076"/>
    </source>
</evidence>
<dbReference type="EMBL" id="CP045272">
    <property type="protein sequence ID" value="QJX77076.1"/>
    <property type="molecule type" value="Genomic_DNA"/>
</dbReference>
<dbReference type="PRINTS" id="PR00455">
    <property type="entry name" value="HTHTETR"/>
</dbReference>
<dbReference type="RefSeq" id="WP_171777089.1">
    <property type="nucleotide sequence ID" value="NZ_CP045272.1"/>
</dbReference>
<evidence type="ECO:0000256" key="4">
    <source>
        <dbReference type="PROSITE-ProRule" id="PRU00335"/>
    </source>
</evidence>
<accession>A0A6M6DUH4</accession>
<dbReference type="PANTHER" id="PTHR47506">
    <property type="entry name" value="TRANSCRIPTIONAL REGULATORY PROTEIN"/>
    <property type="match status" value="1"/>
</dbReference>
<dbReference type="Gene3D" id="1.10.10.60">
    <property type="entry name" value="Homeodomain-like"/>
    <property type="match status" value="1"/>
</dbReference>
<evidence type="ECO:0000256" key="2">
    <source>
        <dbReference type="ARBA" id="ARBA00023125"/>
    </source>
</evidence>
<keyword evidence="1" id="KW-0805">Transcription regulation</keyword>
<sequence length="190" mass="22285">MKSNQLKEVALNQFALHGYQGASLATIANEVGIKKQSIYAHFKSKEDLFISTFNDSLENELQFIKQFMEENHSVSLEKVLYNFLNKYLGRYQKDHNMSFFMRTSFFPPLEFEEQIKIGTNTFVNELESLFLLVFKDRKADLKLNISPESAMMSFLTIFDGLLVELLYGFQDRLQKRLTNSWNVYWQGITE</sequence>
<feature type="domain" description="HTH tetR-type" evidence="5">
    <location>
        <begin position="1"/>
        <end position="60"/>
    </location>
</feature>